<proteinExistence type="predicted"/>
<dbReference type="InterPro" id="IPR007421">
    <property type="entry name" value="Schlafen_AlbA_2_dom"/>
</dbReference>
<dbReference type="PANTHER" id="PTHR30595:SF6">
    <property type="entry name" value="SCHLAFEN ALBA-2 DOMAIN-CONTAINING PROTEIN"/>
    <property type="match status" value="1"/>
</dbReference>
<gene>
    <name evidence="2" type="ORF">AAIG11_09645</name>
</gene>
<dbReference type="GO" id="GO:0005524">
    <property type="term" value="F:ATP binding"/>
    <property type="evidence" value="ECO:0007669"/>
    <property type="project" value="UniProtKB-KW"/>
</dbReference>
<dbReference type="EMBL" id="JBCITM010000008">
    <property type="protein sequence ID" value="MEN1760737.1"/>
    <property type="molecule type" value="Genomic_DNA"/>
</dbReference>
<name>A0ABU9VU92_9CLOT</name>
<protein>
    <submittedName>
        <fullName evidence="2">ATP-binding protein</fullName>
    </submittedName>
</protein>
<evidence type="ECO:0000313" key="3">
    <source>
        <dbReference type="Proteomes" id="UP001407405"/>
    </source>
</evidence>
<dbReference type="InterPro" id="IPR038461">
    <property type="entry name" value="Schlafen_AlbA_2_dom_sf"/>
</dbReference>
<dbReference type="RefSeq" id="WP_343186059.1">
    <property type="nucleotide sequence ID" value="NZ_JBCITM010000008.1"/>
</dbReference>
<dbReference type="Pfam" id="PF04326">
    <property type="entry name" value="SLFN_AlbA_2"/>
    <property type="match status" value="1"/>
</dbReference>
<keyword evidence="3" id="KW-1185">Reference proteome</keyword>
<sequence>MSLLNAIQSGEGKNIEFKEELPGSQAIAKTVIAFSNTAGGKLIIGVTDQGNVTGLKSDVDIFELQDQVASAIYDNCYPNILPDIYTTTIDNKVLLVIEVYRGNQSSPK</sequence>
<feature type="domain" description="Schlafen AlbA-2" evidence="1">
    <location>
        <begin position="11"/>
        <end position="105"/>
    </location>
</feature>
<dbReference type="PANTHER" id="PTHR30595">
    <property type="entry name" value="GLPR-RELATED TRANSCRIPTIONAL REPRESSOR"/>
    <property type="match status" value="1"/>
</dbReference>
<accession>A0ABU9VU92</accession>
<dbReference type="Gene3D" id="3.30.950.30">
    <property type="entry name" value="Schlafen, AAA domain"/>
    <property type="match status" value="1"/>
</dbReference>
<comment type="caution">
    <text evidence="2">The sequence shown here is derived from an EMBL/GenBank/DDBJ whole genome shotgun (WGS) entry which is preliminary data.</text>
</comment>
<keyword evidence="2" id="KW-0067">ATP-binding</keyword>
<evidence type="ECO:0000313" key="2">
    <source>
        <dbReference type="EMBL" id="MEN1760737.1"/>
    </source>
</evidence>
<reference evidence="2 3" key="1">
    <citation type="submission" date="2024-04" db="EMBL/GenBank/DDBJ databases">
        <title>Genome sequencing and metabolic network reconstruction of aminoacids and betaine degradation by Anoxynatronum sibiricum.</title>
        <authorList>
            <person name="Detkova E.N."/>
            <person name="Boltjanskaja Y.V."/>
            <person name="Mardanov A.V."/>
            <person name="Kevbrin V."/>
        </authorList>
    </citation>
    <scope>NUCLEOTIDE SEQUENCE [LARGE SCALE GENOMIC DNA]</scope>
    <source>
        <strain evidence="2 3">Z-7981</strain>
    </source>
</reference>
<dbReference type="Proteomes" id="UP001407405">
    <property type="component" value="Unassembled WGS sequence"/>
</dbReference>
<keyword evidence="2" id="KW-0547">Nucleotide-binding</keyword>
<organism evidence="2 3">
    <name type="scientific">Anoxynatronum sibiricum</name>
    <dbReference type="NCBI Taxonomy" id="210623"/>
    <lineage>
        <taxon>Bacteria</taxon>
        <taxon>Bacillati</taxon>
        <taxon>Bacillota</taxon>
        <taxon>Clostridia</taxon>
        <taxon>Eubacteriales</taxon>
        <taxon>Clostridiaceae</taxon>
        <taxon>Anoxynatronum</taxon>
    </lineage>
</organism>
<evidence type="ECO:0000259" key="1">
    <source>
        <dbReference type="Pfam" id="PF04326"/>
    </source>
</evidence>